<name>A0A2S1RBP3_9ACTN</name>
<feature type="domain" description="GS catalytic" evidence="5">
    <location>
        <begin position="113"/>
        <end position="454"/>
    </location>
</feature>
<organism evidence="6 7">
    <name type="scientific">Dietzia lutea</name>
    <dbReference type="NCBI Taxonomy" id="546160"/>
    <lineage>
        <taxon>Bacteria</taxon>
        <taxon>Bacillati</taxon>
        <taxon>Actinomycetota</taxon>
        <taxon>Actinomycetes</taxon>
        <taxon>Mycobacteriales</taxon>
        <taxon>Dietziaceae</taxon>
        <taxon>Dietzia</taxon>
    </lineage>
</organism>
<dbReference type="SMART" id="SM01230">
    <property type="entry name" value="Gln-synt_C"/>
    <property type="match status" value="1"/>
</dbReference>
<reference evidence="6 7" key="1">
    <citation type="submission" date="2016-04" db="EMBL/GenBank/DDBJ databases">
        <title>Complete genome sequence of Dietzia lutea YIM 80766T, a strain isolated from desert soil in Egypt.</title>
        <authorList>
            <person name="Zhao J."/>
            <person name="Hu B."/>
            <person name="Geng S."/>
            <person name="Nie Y."/>
            <person name="Tang Y."/>
        </authorList>
    </citation>
    <scope>NUCLEOTIDE SEQUENCE [LARGE SCALE GENOMIC DNA]</scope>
    <source>
        <strain evidence="6 7">YIM 80766</strain>
    </source>
</reference>
<dbReference type="GO" id="GO:0004356">
    <property type="term" value="F:glutamine synthetase activity"/>
    <property type="evidence" value="ECO:0007669"/>
    <property type="project" value="InterPro"/>
</dbReference>
<dbReference type="InterPro" id="IPR008146">
    <property type="entry name" value="Gln_synth_cat_dom"/>
</dbReference>
<dbReference type="InterPro" id="IPR014746">
    <property type="entry name" value="Gln_synth/guanido_kin_cat_dom"/>
</dbReference>
<comment type="similarity">
    <text evidence="1 3 4">Belongs to the glutamine synthetase family.</text>
</comment>
<evidence type="ECO:0000256" key="2">
    <source>
        <dbReference type="ARBA" id="ARBA00022598"/>
    </source>
</evidence>
<dbReference type="PROSITE" id="PS51987">
    <property type="entry name" value="GS_CATALYTIC"/>
    <property type="match status" value="1"/>
</dbReference>
<evidence type="ECO:0000259" key="5">
    <source>
        <dbReference type="PROSITE" id="PS51987"/>
    </source>
</evidence>
<dbReference type="AlphaFoldDB" id="A0A2S1RBP3"/>
<dbReference type="Gene3D" id="3.30.590.10">
    <property type="entry name" value="Glutamine synthetase/guanido kinase, catalytic domain"/>
    <property type="match status" value="1"/>
</dbReference>
<dbReference type="PANTHER" id="PTHR43785:SF12">
    <property type="entry name" value="TYPE-1 GLUTAMINE SYNTHETASE 2"/>
    <property type="match status" value="1"/>
</dbReference>
<evidence type="ECO:0000313" key="7">
    <source>
        <dbReference type="Proteomes" id="UP000244928"/>
    </source>
</evidence>
<dbReference type="Proteomes" id="UP000244928">
    <property type="component" value="Chromosome"/>
</dbReference>
<keyword evidence="2" id="KW-0436">Ligase</keyword>
<accession>A0A2S1RBP3</accession>
<keyword evidence="7" id="KW-1185">Reference proteome</keyword>
<dbReference type="SUPFAM" id="SSF55931">
    <property type="entry name" value="Glutamine synthetase/guanido kinase"/>
    <property type="match status" value="1"/>
</dbReference>
<dbReference type="PANTHER" id="PTHR43785">
    <property type="entry name" value="GAMMA-GLUTAMYLPUTRESCINE SYNTHETASE"/>
    <property type="match status" value="1"/>
</dbReference>
<sequence>MSQTDLSQWLNSHNIRRVRTEGTSLDSGLIGKALSPAKAVGTLDSGVGFVDLVFGSDLHNNPEFGFAWPSWRGDMVDVFLKPDLSTLVQWSPNEASVLGNFHDRLGNPLSVCPRGMLQRAYERIKDAGYTAKVAIEIEATVFEEDIYTARAKGFRDLTPLGGSAGFCYNMTKDDRWHEYMAAVSDRLDELGIAWDACNDEAAVGQVEVNISITDPVNACDSWTRVRQVMREVAFELGRTVTFIAKWCDAYGQASHINLSLAKSDGSNAFYASEGISDDLRHFLGGVMETVAPTTALAFPWITSYRRVADFEGPPSTVTWGVANKTTAIRAVVDHPKQSRIEYRVPGADTNVYVVLAAILASGLNGLQNAIEPPEPFVGVAYGLPDGLVERLPDTIGKALTILENDTVLRSVLGEEFVDYWIGRKRWEWRQYHNHGGEPESPITDWELTRYFELV</sequence>
<proteinExistence type="inferred from homology"/>
<dbReference type="EMBL" id="CP015449">
    <property type="protein sequence ID" value="AWH93631.1"/>
    <property type="molecule type" value="Genomic_DNA"/>
</dbReference>
<evidence type="ECO:0000256" key="4">
    <source>
        <dbReference type="RuleBase" id="RU000384"/>
    </source>
</evidence>
<dbReference type="KEGG" id="dlu:A6035_00640"/>
<gene>
    <name evidence="6" type="ORF">A6035_00640</name>
</gene>
<evidence type="ECO:0000256" key="3">
    <source>
        <dbReference type="PROSITE-ProRule" id="PRU01331"/>
    </source>
</evidence>
<dbReference type="Pfam" id="PF00120">
    <property type="entry name" value="Gln-synt_C"/>
    <property type="match status" value="1"/>
</dbReference>
<protein>
    <submittedName>
        <fullName evidence="6">Glutamine synthetase</fullName>
    </submittedName>
</protein>
<evidence type="ECO:0000313" key="6">
    <source>
        <dbReference type="EMBL" id="AWH93631.1"/>
    </source>
</evidence>
<evidence type="ECO:0000256" key="1">
    <source>
        <dbReference type="ARBA" id="ARBA00009897"/>
    </source>
</evidence>